<comment type="caution">
    <text evidence="1">The sequence shown here is derived from an EMBL/GenBank/DDBJ whole genome shotgun (WGS) entry which is preliminary data.</text>
</comment>
<proteinExistence type="predicted"/>
<name>A0A9W4X218_9GLOM</name>
<gene>
    <name evidence="1" type="ORF">FWILDA_LOCUS9712</name>
</gene>
<protein>
    <submittedName>
        <fullName evidence="1">13912_t:CDS:1</fullName>
    </submittedName>
</protein>
<accession>A0A9W4X218</accession>
<feature type="non-terminal residue" evidence="1">
    <location>
        <position position="44"/>
    </location>
</feature>
<sequence length="44" mass="5166">NVSFVIHDIEAQSAEIQTKLMREVEVIDLKRFKVMNNSIYQKLS</sequence>
<organism evidence="1 2">
    <name type="scientific">Funneliformis geosporum</name>
    <dbReference type="NCBI Taxonomy" id="1117311"/>
    <lineage>
        <taxon>Eukaryota</taxon>
        <taxon>Fungi</taxon>
        <taxon>Fungi incertae sedis</taxon>
        <taxon>Mucoromycota</taxon>
        <taxon>Glomeromycotina</taxon>
        <taxon>Glomeromycetes</taxon>
        <taxon>Glomerales</taxon>
        <taxon>Glomeraceae</taxon>
        <taxon>Funneliformis</taxon>
    </lineage>
</organism>
<evidence type="ECO:0000313" key="2">
    <source>
        <dbReference type="Proteomes" id="UP001153678"/>
    </source>
</evidence>
<dbReference type="Proteomes" id="UP001153678">
    <property type="component" value="Unassembled WGS sequence"/>
</dbReference>
<dbReference type="EMBL" id="CAMKVN010002349">
    <property type="protein sequence ID" value="CAI2180700.1"/>
    <property type="molecule type" value="Genomic_DNA"/>
</dbReference>
<reference evidence="1" key="1">
    <citation type="submission" date="2022-08" db="EMBL/GenBank/DDBJ databases">
        <authorList>
            <person name="Kallberg Y."/>
            <person name="Tangrot J."/>
            <person name="Rosling A."/>
        </authorList>
    </citation>
    <scope>NUCLEOTIDE SEQUENCE</scope>
    <source>
        <strain evidence="1">Wild A</strain>
    </source>
</reference>
<dbReference type="AlphaFoldDB" id="A0A9W4X218"/>
<evidence type="ECO:0000313" key="1">
    <source>
        <dbReference type="EMBL" id="CAI2180700.1"/>
    </source>
</evidence>
<keyword evidence="2" id="KW-1185">Reference proteome</keyword>